<name>A0A7W7KSL7_PSENT</name>
<dbReference type="RefSeq" id="WP_184597258.1">
    <property type="nucleotide sequence ID" value="NZ_JACHLI010000043.1"/>
</dbReference>
<proteinExistence type="predicted"/>
<sequence length="91" mass="10139">MKYLYSTIVPESFDFMDFSERLCESLPEDAEAVYGGGNYDGKRILEVVSNVQPEVFTKVMANATGGVVSAETLKALPLAKAHPRFLDERDY</sequence>
<protein>
    <submittedName>
        <fullName evidence="1">Uncharacterized protein</fullName>
    </submittedName>
</protein>
<reference evidence="1 2" key="1">
    <citation type="submission" date="2020-08" db="EMBL/GenBank/DDBJ databases">
        <title>Functional genomics of gut bacteria from endangered species of beetles.</title>
        <authorList>
            <person name="Carlos-Shanley C."/>
        </authorList>
    </citation>
    <scope>NUCLEOTIDE SEQUENCE [LARGE SCALE GENOMIC DNA]</scope>
    <source>
        <strain evidence="1 2">S00179</strain>
    </source>
</reference>
<organism evidence="1 2">
    <name type="scientific">Pseudomonas nitroreducens</name>
    <dbReference type="NCBI Taxonomy" id="46680"/>
    <lineage>
        <taxon>Bacteria</taxon>
        <taxon>Pseudomonadati</taxon>
        <taxon>Pseudomonadota</taxon>
        <taxon>Gammaproteobacteria</taxon>
        <taxon>Pseudomonadales</taxon>
        <taxon>Pseudomonadaceae</taxon>
        <taxon>Pseudomonas</taxon>
    </lineage>
</organism>
<comment type="caution">
    <text evidence="1">The sequence shown here is derived from an EMBL/GenBank/DDBJ whole genome shotgun (WGS) entry which is preliminary data.</text>
</comment>
<gene>
    <name evidence="1" type="ORF">HNP46_006502</name>
</gene>
<accession>A0A7W7KSL7</accession>
<dbReference type="EMBL" id="JACHLI010000043">
    <property type="protein sequence ID" value="MBB4867588.1"/>
    <property type="molecule type" value="Genomic_DNA"/>
</dbReference>
<evidence type="ECO:0000313" key="1">
    <source>
        <dbReference type="EMBL" id="MBB4867588.1"/>
    </source>
</evidence>
<dbReference type="Proteomes" id="UP000566995">
    <property type="component" value="Unassembled WGS sequence"/>
</dbReference>
<evidence type="ECO:0000313" key="2">
    <source>
        <dbReference type="Proteomes" id="UP000566995"/>
    </source>
</evidence>
<dbReference type="AlphaFoldDB" id="A0A7W7KSL7"/>